<feature type="transmembrane region" description="Helical" evidence="1">
    <location>
        <begin position="7"/>
        <end position="30"/>
    </location>
</feature>
<keyword evidence="2" id="KW-0496">Mitochondrion</keyword>
<dbReference type="AlphaFoldDB" id="A0A678RTS5"/>
<accession>A0A678RTS5</accession>
<proteinExistence type="predicted"/>
<evidence type="ECO:0000313" key="2">
    <source>
        <dbReference type="EMBL" id="ASM82842.1"/>
    </source>
</evidence>
<evidence type="ECO:0000256" key="1">
    <source>
        <dbReference type="SAM" id="Phobius"/>
    </source>
</evidence>
<protein>
    <submittedName>
        <fullName evidence="2">ATP synthase F0 subunit 8</fullName>
    </submittedName>
</protein>
<gene>
    <name evidence="2" type="primary">ATP8</name>
</gene>
<keyword evidence="1" id="KW-1133">Transmembrane helix</keyword>
<geneLocation type="mitochondrion" evidence="2"/>
<dbReference type="EMBL" id="KX091863">
    <property type="protein sequence ID" value="ASM82842.1"/>
    <property type="molecule type" value="Genomic_DNA"/>
</dbReference>
<keyword evidence="1" id="KW-0472">Membrane</keyword>
<reference evidence="2" key="1">
    <citation type="submission" date="2016-04" db="EMBL/GenBank/DDBJ databases">
        <title>The complete mitochondrial genomes of Phyllothelys shaanxiense.</title>
        <authorList>
            <person name="Song F."/>
            <person name="Liu Y.Q."/>
            <person name="Jiang P."/>
            <person name="Li H."/>
            <person name="Cai W.Z."/>
        </authorList>
    </citation>
    <scope>NUCLEOTIDE SEQUENCE</scope>
</reference>
<sequence length="52" mass="6466">MPQMMPLNWLMLFFFFSIILILFNTMNYYISLNKFTPLITKKMLIKSLNWKW</sequence>
<name>A0A678RTS5_9NEOP</name>
<keyword evidence="1" id="KW-0812">Transmembrane</keyword>
<organism evidence="2">
    <name type="scientific">Phyllothelys shaanxiense</name>
    <dbReference type="NCBI Taxonomy" id="2021297"/>
    <lineage>
        <taxon>Eukaryota</taxon>
        <taxon>Metazoa</taxon>
        <taxon>Ecdysozoa</taxon>
        <taxon>Arthropoda</taxon>
        <taxon>Hexapoda</taxon>
        <taxon>Insecta</taxon>
        <taxon>Pterygota</taxon>
        <taxon>Neoptera</taxon>
        <taxon>Polyneoptera</taxon>
        <taxon>Dictyoptera</taxon>
        <taxon>Mantodea</taxon>
        <taxon>Eumantodea</taxon>
        <taxon>Hymenopoidea</taxon>
        <taxon>Hymenopodidae</taxon>
        <taxon>Phyllothelyinae</taxon>
        <taxon>Phyllothelys</taxon>
    </lineage>
</organism>